<accession>F3GRD2</accession>
<protein>
    <recommendedName>
        <fullName evidence="3">Dihydropyrimidine dehydrogenase</fullName>
    </recommendedName>
</protein>
<gene>
    <name evidence="1" type="ORF">PSYPI_47513</name>
</gene>
<reference evidence="1 2" key="1">
    <citation type="journal article" date="2011" name="PLoS Pathog.">
        <title>Dynamic evolution of pathogenicity revealed by sequencing and comparative genomics of 19 Pseudomonas syringae isolates.</title>
        <authorList>
            <person name="Baltrus D.A."/>
            <person name="Nishimura M.T."/>
            <person name="Romanchuk A."/>
            <person name="Chang J.H."/>
            <person name="Mukhtar M.S."/>
            <person name="Cherkis K."/>
            <person name="Roach J."/>
            <person name="Grant S.R."/>
            <person name="Jones C.D."/>
            <person name="Dangl J.L."/>
        </authorList>
    </citation>
    <scope>NUCLEOTIDE SEQUENCE [LARGE SCALE GENOMIC DNA]</scope>
    <source>
        <strain evidence="1 2">1704B</strain>
    </source>
</reference>
<feature type="non-terminal residue" evidence="1">
    <location>
        <position position="1"/>
    </location>
</feature>
<evidence type="ECO:0000313" key="2">
    <source>
        <dbReference type="Proteomes" id="UP000004986"/>
    </source>
</evidence>
<organism evidence="1 2">
    <name type="scientific">Pseudomonas syringae pv. pisi str. 1704B</name>
    <dbReference type="NCBI Taxonomy" id="629263"/>
    <lineage>
        <taxon>Bacteria</taxon>
        <taxon>Pseudomonadati</taxon>
        <taxon>Pseudomonadota</taxon>
        <taxon>Gammaproteobacteria</taxon>
        <taxon>Pseudomonadales</taxon>
        <taxon>Pseudomonadaceae</taxon>
        <taxon>Pseudomonas</taxon>
        <taxon>Pseudomonas syringae</taxon>
    </lineage>
</organism>
<dbReference type="AlphaFoldDB" id="F3GRD2"/>
<comment type="caution">
    <text evidence="1">The sequence shown here is derived from an EMBL/GenBank/DDBJ whole genome shotgun (WGS) entry which is preliminary data.</text>
</comment>
<name>F3GRD2_PSESJ</name>
<evidence type="ECO:0008006" key="3">
    <source>
        <dbReference type="Google" id="ProtNLM"/>
    </source>
</evidence>
<feature type="non-terminal residue" evidence="1">
    <location>
        <position position="41"/>
    </location>
</feature>
<dbReference type="Gene3D" id="3.50.50.60">
    <property type="entry name" value="FAD/NAD(P)-binding domain"/>
    <property type="match status" value="1"/>
</dbReference>
<sequence>FAGKRVAVIGGGASAMDSAATALEAGATRVDLLIRRAELPR</sequence>
<keyword evidence="2" id="KW-1185">Reference proteome</keyword>
<evidence type="ECO:0000313" key="1">
    <source>
        <dbReference type="EMBL" id="EGH49635.1"/>
    </source>
</evidence>
<dbReference type="Proteomes" id="UP000004986">
    <property type="component" value="Unassembled WGS sequence"/>
</dbReference>
<dbReference type="InterPro" id="IPR036188">
    <property type="entry name" value="FAD/NAD-bd_sf"/>
</dbReference>
<dbReference type="EMBL" id="AEAI01004516">
    <property type="protein sequence ID" value="EGH49635.1"/>
    <property type="molecule type" value="Genomic_DNA"/>
</dbReference>
<proteinExistence type="predicted"/>
<dbReference type="SUPFAM" id="SSF51905">
    <property type="entry name" value="FAD/NAD(P)-binding domain"/>
    <property type="match status" value="1"/>
</dbReference>